<dbReference type="GO" id="GO:0005886">
    <property type="term" value="C:plasma membrane"/>
    <property type="evidence" value="ECO:0007669"/>
    <property type="project" value="InterPro"/>
</dbReference>
<dbReference type="GO" id="GO:0051285">
    <property type="term" value="C:cell cortex of cell tip"/>
    <property type="evidence" value="ECO:0007669"/>
    <property type="project" value="TreeGrafter"/>
</dbReference>
<proteinExistence type="predicted"/>
<feature type="transmembrane region" description="Helical" evidence="1">
    <location>
        <begin position="187"/>
        <end position="210"/>
    </location>
</feature>
<sequence length="302" mass="32583">MRFLALFPIACSICAIVLSFLVIFAGNKPNFMEGYDLLTLNVSRIGENLLNTTSSSSDSGILGILKNATNQIEGDINGELNSIASSLAQQFGLKDFYSVHILDYCEGSYVPGPVPNATLSSSHIHRNVSSCSNHTSMFTFDPRAALAQSIQDSGLGIDVNETLDELNFPDQIENEIKALRVAWKAMFVLYCIGIGLSFLCLILSILGFFQPDSGRLLPAINFLMFLLALLTLGVASAIATAIAEEGTDEINKYGKEIGISSSVGHKFLIITWIATGVMFLGSLVWCSGCMVPRKKPAVHKTG</sequence>
<evidence type="ECO:0000256" key="1">
    <source>
        <dbReference type="SAM" id="Phobius"/>
    </source>
</evidence>
<dbReference type="GO" id="GO:0031505">
    <property type="term" value="P:fungal-type cell wall organization"/>
    <property type="evidence" value="ECO:0007669"/>
    <property type="project" value="TreeGrafter"/>
</dbReference>
<reference evidence="2" key="1">
    <citation type="journal article" date="2020" name="Stud. Mycol.">
        <title>101 Dothideomycetes genomes: a test case for predicting lifestyles and emergence of pathogens.</title>
        <authorList>
            <person name="Haridas S."/>
            <person name="Albert R."/>
            <person name="Binder M."/>
            <person name="Bloem J."/>
            <person name="Labutti K."/>
            <person name="Salamov A."/>
            <person name="Andreopoulos B."/>
            <person name="Baker S."/>
            <person name="Barry K."/>
            <person name="Bills G."/>
            <person name="Bluhm B."/>
            <person name="Cannon C."/>
            <person name="Castanera R."/>
            <person name="Culley D."/>
            <person name="Daum C."/>
            <person name="Ezra D."/>
            <person name="Gonzalez J."/>
            <person name="Henrissat B."/>
            <person name="Kuo A."/>
            <person name="Liang C."/>
            <person name="Lipzen A."/>
            <person name="Lutzoni F."/>
            <person name="Magnuson J."/>
            <person name="Mondo S."/>
            <person name="Nolan M."/>
            <person name="Ohm R."/>
            <person name="Pangilinan J."/>
            <person name="Park H.-J."/>
            <person name="Ramirez L."/>
            <person name="Alfaro M."/>
            <person name="Sun H."/>
            <person name="Tritt A."/>
            <person name="Yoshinaga Y."/>
            <person name="Zwiers L.-H."/>
            <person name="Turgeon B."/>
            <person name="Goodwin S."/>
            <person name="Spatafora J."/>
            <person name="Crous P."/>
            <person name="Grigoriev I."/>
        </authorList>
    </citation>
    <scope>NUCLEOTIDE SEQUENCE</scope>
    <source>
        <strain evidence="2">CBS 133067</strain>
    </source>
</reference>
<evidence type="ECO:0000313" key="2">
    <source>
        <dbReference type="EMBL" id="KAF2094320.1"/>
    </source>
</evidence>
<organism evidence="2 3">
    <name type="scientific">Rhizodiscina lignyota</name>
    <dbReference type="NCBI Taxonomy" id="1504668"/>
    <lineage>
        <taxon>Eukaryota</taxon>
        <taxon>Fungi</taxon>
        <taxon>Dikarya</taxon>
        <taxon>Ascomycota</taxon>
        <taxon>Pezizomycotina</taxon>
        <taxon>Dothideomycetes</taxon>
        <taxon>Pleosporomycetidae</taxon>
        <taxon>Aulographales</taxon>
        <taxon>Rhizodiscinaceae</taxon>
        <taxon>Rhizodiscina</taxon>
    </lineage>
</organism>
<feature type="transmembrane region" description="Helical" evidence="1">
    <location>
        <begin position="222"/>
        <end position="243"/>
    </location>
</feature>
<keyword evidence="1" id="KW-0472">Membrane</keyword>
<protein>
    <submittedName>
        <fullName evidence="2">Uncharacterized protein</fullName>
    </submittedName>
</protein>
<keyword evidence="1" id="KW-1133">Transmembrane helix</keyword>
<comment type="caution">
    <text evidence="2">The sequence shown here is derived from an EMBL/GenBank/DDBJ whole genome shotgun (WGS) entry which is preliminary data.</text>
</comment>
<dbReference type="AlphaFoldDB" id="A0A9P4I7V2"/>
<dbReference type="OrthoDB" id="4159154at2759"/>
<feature type="transmembrane region" description="Helical" evidence="1">
    <location>
        <begin position="6"/>
        <end position="25"/>
    </location>
</feature>
<dbReference type="Proteomes" id="UP000799772">
    <property type="component" value="Unassembled WGS sequence"/>
</dbReference>
<dbReference type="InterPro" id="IPR009571">
    <property type="entry name" value="SUR7/Rim9-like_fungi"/>
</dbReference>
<feature type="transmembrane region" description="Helical" evidence="1">
    <location>
        <begin position="263"/>
        <end position="285"/>
    </location>
</feature>
<dbReference type="PANTHER" id="PTHR28019:SF7">
    <property type="entry name" value="SUR7 PROTEIN"/>
    <property type="match status" value="1"/>
</dbReference>
<dbReference type="EMBL" id="ML978135">
    <property type="protein sequence ID" value="KAF2094320.1"/>
    <property type="molecule type" value="Genomic_DNA"/>
</dbReference>
<gene>
    <name evidence="2" type="ORF">NA57DRAFT_46908</name>
</gene>
<dbReference type="InterPro" id="IPR052413">
    <property type="entry name" value="SUR7_domain"/>
</dbReference>
<evidence type="ECO:0000313" key="3">
    <source>
        <dbReference type="Proteomes" id="UP000799772"/>
    </source>
</evidence>
<accession>A0A9P4I7V2</accession>
<keyword evidence="1" id="KW-0812">Transmembrane</keyword>
<keyword evidence="3" id="KW-1185">Reference proteome</keyword>
<name>A0A9P4I7V2_9PEZI</name>
<dbReference type="Pfam" id="PF06687">
    <property type="entry name" value="SUR7"/>
    <property type="match status" value="1"/>
</dbReference>
<dbReference type="PANTHER" id="PTHR28019">
    <property type="entry name" value="CELL MEMBRANE PROTEIN YLR413W-RELATED"/>
    <property type="match status" value="1"/>
</dbReference>